<dbReference type="SUPFAM" id="SSF48452">
    <property type="entry name" value="TPR-like"/>
    <property type="match status" value="1"/>
</dbReference>
<dbReference type="Pfam" id="PF13469">
    <property type="entry name" value="Sulfotransfer_3"/>
    <property type="match status" value="1"/>
</dbReference>
<dbReference type="InterPro" id="IPR019734">
    <property type="entry name" value="TPR_rpt"/>
</dbReference>
<evidence type="ECO:0000313" key="2">
    <source>
        <dbReference type="EMBL" id="MBB3984332.1"/>
    </source>
</evidence>
<accession>A0A7W6GR62</accession>
<dbReference type="InterPro" id="IPR026634">
    <property type="entry name" value="TPST-like"/>
</dbReference>
<dbReference type="Gene3D" id="3.40.50.300">
    <property type="entry name" value="P-loop containing nucleotide triphosphate hydrolases"/>
    <property type="match status" value="1"/>
</dbReference>
<reference evidence="2 3" key="1">
    <citation type="submission" date="2020-08" db="EMBL/GenBank/DDBJ databases">
        <title>Genomic Encyclopedia of Type Strains, Phase IV (KMG-IV): sequencing the most valuable type-strain genomes for metagenomic binning, comparative biology and taxonomic classification.</title>
        <authorList>
            <person name="Goeker M."/>
        </authorList>
    </citation>
    <scope>NUCLEOTIDE SEQUENCE [LARGE SCALE GENOMIC DNA]</scope>
    <source>
        <strain evidence="2 3">DSM 102235</strain>
    </source>
</reference>
<dbReference type="PANTHER" id="PTHR12788">
    <property type="entry name" value="PROTEIN-TYROSINE SULFOTRANSFERASE 2"/>
    <property type="match status" value="1"/>
</dbReference>
<name>A0A7W6GR62_9RHOB</name>
<evidence type="ECO:0000313" key="3">
    <source>
        <dbReference type="Proteomes" id="UP000541426"/>
    </source>
</evidence>
<dbReference type="PANTHER" id="PTHR12788:SF10">
    <property type="entry name" value="PROTEIN-TYROSINE SULFOTRANSFERASE"/>
    <property type="match status" value="1"/>
</dbReference>
<dbReference type="InterPro" id="IPR027417">
    <property type="entry name" value="P-loop_NTPase"/>
</dbReference>
<evidence type="ECO:0000256" key="1">
    <source>
        <dbReference type="ARBA" id="ARBA00022679"/>
    </source>
</evidence>
<comment type="caution">
    <text evidence="2">The sequence shown here is derived from an EMBL/GenBank/DDBJ whole genome shotgun (WGS) entry which is preliminary data.</text>
</comment>
<protein>
    <submittedName>
        <fullName evidence="2">Tetratricopeptide (TPR) repeat protein</fullName>
    </submittedName>
</protein>
<keyword evidence="1" id="KW-0808">Transferase</keyword>
<proteinExistence type="predicted"/>
<dbReference type="Proteomes" id="UP000541426">
    <property type="component" value="Unassembled WGS sequence"/>
</dbReference>
<dbReference type="GO" id="GO:0008476">
    <property type="term" value="F:protein-tyrosine sulfotransferase activity"/>
    <property type="evidence" value="ECO:0007669"/>
    <property type="project" value="InterPro"/>
</dbReference>
<keyword evidence="3" id="KW-1185">Reference proteome</keyword>
<dbReference type="RefSeq" id="WP_183962931.1">
    <property type="nucleotide sequence ID" value="NZ_BAABBZ010000012.1"/>
</dbReference>
<dbReference type="Pfam" id="PF13174">
    <property type="entry name" value="TPR_6"/>
    <property type="match status" value="1"/>
</dbReference>
<organism evidence="2 3">
    <name type="scientific">Sagittula marina</name>
    <dbReference type="NCBI Taxonomy" id="943940"/>
    <lineage>
        <taxon>Bacteria</taxon>
        <taxon>Pseudomonadati</taxon>
        <taxon>Pseudomonadota</taxon>
        <taxon>Alphaproteobacteria</taxon>
        <taxon>Rhodobacterales</taxon>
        <taxon>Roseobacteraceae</taxon>
        <taxon>Sagittula</taxon>
    </lineage>
</organism>
<dbReference type="SUPFAM" id="SSF52540">
    <property type="entry name" value="P-loop containing nucleoside triphosphate hydrolases"/>
    <property type="match status" value="1"/>
</dbReference>
<dbReference type="AlphaFoldDB" id="A0A7W6GR62"/>
<dbReference type="Gene3D" id="1.25.40.10">
    <property type="entry name" value="Tetratricopeptide repeat domain"/>
    <property type="match status" value="2"/>
</dbReference>
<dbReference type="InterPro" id="IPR011990">
    <property type="entry name" value="TPR-like_helical_dom_sf"/>
</dbReference>
<gene>
    <name evidence="2" type="ORF">GGQ68_000643</name>
</gene>
<dbReference type="EMBL" id="JACIEJ010000001">
    <property type="protein sequence ID" value="MBB3984332.1"/>
    <property type="molecule type" value="Genomic_DNA"/>
</dbReference>
<sequence>MTPAQIKAQFNEAQACIRNQKPEHAARLLRALLIPTAQAPEVNYQLARALDRLGDTQGAARALHSALQKRPGDPVLSDAALPIFTRAGDSQAVLAIHDARIAAQPNKIAPRADKATYLQNIGEFEKASSILRRLVKRHPDETDLYRLIFFAEKARKGDPLIREMKRLWAHPKLNDAGRMALGFTLAKVHEDIGEPDQVFAYLDAANAAQARQYPHDPDARRSRWAAYKQGQQALDLTPRDGTAPIQPIFVTGTPRSGTTLVEQILSAHSAVTAGGELAHAEQLANAVFGGNQTFADLSKAAPEAFTDFADKYAVLVRRDTGVDSGRVTDKSIQLQNIYGLLAHALPGARFIVVHRDPRDVALSIYKNFFRPGAHRYANDLAAIADMIQAFRDQVAYWKTRMPERIHEVHYEDLVADPEPQTHLLIAAAGLDWEEACLSPHTQTNRVKTLSLAQVRQPIHTGRREAWRRYEAELKPFIDAWGDRPFGAKEWDA</sequence>